<organism evidence="5">
    <name type="scientific">marine sediment metagenome</name>
    <dbReference type="NCBI Taxonomy" id="412755"/>
    <lineage>
        <taxon>unclassified sequences</taxon>
        <taxon>metagenomes</taxon>
        <taxon>ecological metagenomes</taxon>
    </lineage>
</organism>
<evidence type="ECO:0000256" key="1">
    <source>
        <dbReference type="ARBA" id="ARBA00022603"/>
    </source>
</evidence>
<dbReference type="AlphaFoldDB" id="A0A0F8ZJN9"/>
<dbReference type="EMBL" id="LAZR01047531">
    <property type="protein sequence ID" value="KKK94007.1"/>
    <property type="molecule type" value="Genomic_DNA"/>
</dbReference>
<proteinExistence type="predicted"/>
<evidence type="ECO:0000313" key="5">
    <source>
        <dbReference type="EMBL" id="KKK94007.1"/>
    </source>
</evidence>
<keyword evidence="2" id="KW-0808">Transferase</keyword>
<evidence type="ECO:0000256" key="2">
    <source>
        <dbReference type="ARBA" id="ARBA00022679"/>
    </source>
</evidence>
<dbReference type="SUPFAM" id="SSF53335">
    <property type="entry name" value="S-adenosyl-L-methionine-dependent methyltransferases"/>
    <property type="match status" value="1"/>
</dbReference>
<feature type="region of interest" description="Disordered" evidence="4">
    <location>
        <begin position="143"/>
        <end position="187"/>
    </location>
</feature>
<keyword evidence="1" id="KW-0489">Methyltransferase</keyword>
<accession>A0A0F8ZJN9</accession>
<evidence type="ECO:0008006" key="6">
    <source>
        <dbReference type="Google" id="ProtNLM"/>
    </source>
</evidence>
<dbReference type="GO" id="GO:0008168">
    <property type="term" value="F:methyltransferase activity"/>
    <property type="evidence" value="ECO:0007669"/>
    <property type="project" value="UniProtKB-KW"/>
</dbReference>
<name>A0A0F8ZJN9_9ZZZZ</name>
<feature type="compositionally biased region" description="Polar residues" evidence="4">
    <location>
        <begin position="143"/>
        <end position="160"/>
    </location>
</feature>
<reference evidence="5" key="1">
    <citation type="journal article" date="2015" name="Nature">
        <title>Complex archaea that bridge the gap between prokaryotes and eukaryotes.</title>
        <authorList>
            <person name="Spang A."/>
            <person name="Saw J.H."/>
            <person name="Jorgensen S.L."/>
            <person name="Zaremba-Niedzwiedzka K."/>
            <person name="Martijn J."/>
            <person name="Lind A.E."/>
            <person name="van Eijk R."/>
            <person name="Schleper C."/>
            <person name="Guy L."/>
            <person name="Ettema T.J."/>
        </authorList>
    </citation>
    <scope>NUCLEOTIDE SEQUENCE</scope>
</reference>
<dbReference type="Gene3D" id="3.90.120.10">
    <property type="entry name" value="DNA Methylase, subunit A, domain 2"/>
    <property type="match status" value="1"/>
</dbReference>
<dbReference type="PROSITE" id="PS00095">
    <property type="entry name" value="C5_MTASE_2"/>
    <property type="match status" value="1"/>
</dbReference>
<dbReference type="InterPro" id="IPR029063">
    <property type="entry name" value="SAM-dependent_MTases_sf"/>
</dbReference>
<protein>
    <recommendedName>
        <fullName evidence="6">DNA (cytosine-5-)-methyltransferase</fullName>
    </recommendedName>
</protein>
<sequence>MIVSRIPLKFILRNQRNWLKDEAYTVDSVNTGGVIVADRSRHLNKKGRNLESPKLFTNALSSVAKDNYLLKDARIRRLTPVECERLQGFPDSWTEWGIDENGKKVKISDSQRYKMLGNAVTVNVIDFLGNMIKHSLYGVDPHSQSISPQASIDNGQSEPTGATHDAAATNGASPCPSDLSSEPTEAF</sequence>
<keyword evidence="3" id="KW-0949">S-adenosyl-L-methionine</keyword>
<gene>
    <name evidence="5" type="ORF">LCGC14_2687190</name>
</gene>
<dbReference type="GO" id="GO:0032259">
    <property type="term" value="P:methylation"/>
    <property type="evidence" value="ECO:0007669"/>
    <property type="project" value="UniProtKB-KW"/>
</dbReference>
<dbReference type="InterPro" id="IPR031303">
    <property type="entry name" value="C5_meth_CS"/>
</dbReference>
<feature type="compositionally biased region" description="Polar residues" evidence="4">
    <location>
        <begin position="178"/>
        <end position="187"/>
    </location>
</feature>
<dbReference type="InterPro" id="IPR001525">
    <property type="entry name" value="C5_MeTfrase"/>
</dbReference>
<evidence type="ECO:0000256" key="4">
    <source>
        <dbReference type="SAM" id="MobiDB-lite"/>
    </source>
</evidence>
<dbReference type="Pfam" id="PF00145">
    <property type="entry name" value="DNA_methylase"/>
    <property type="match status" value="1"/>
</dbReference>
<comment type="caution">
    <text evidence="5">The sequence shown here is derived from an EMBL/GenBank/DDBJ whole genome shotgun (WGS) entry which is preliminary data.</text>
</comment>
<evidence type="ECO:0000256" key="3">
    <source>
        <dbReference type="ARBA" id="ARBA00022691"/>
    </source>
</evidence>